<evidence type="ECO:0000313" key="3">
    <source>
        <dbReference type="EMBL" id="MCF2651160.1"/>
    </source>
</evidence>
<evidence type="ECO:0000313" key="4">
    <source>
        <dbReference type="Proteomes" id="UP001299220"/>
    </source>
</evidence>
<proteinExistence type="predicted"/>
<feature type="compositionally biased region" description="Low complexity" evidence="1">
    <location>
        <begin position="124"/>
        <end position="137"/>
    </location>
</feature>
<accession>A0ABS9CK03</accession>
<sequence>MGILDDVVINAKSAAHTVGKMAGQFVDMSKLRINISELNGEINKRYQELGQFIYEAKKAGTADEAELADKIAGIDDLYAQFSVVSAQLAAMQNKITCPACGKQMPQDSMFCSHCGMKLEKPQSAAPVEEPAAEPVEAPAEEPPETPEEKTEE</sequence>
<dbReference type="EMBL" id="JAFBIT010000001">
    <property type="protein sequence ID" value="MCF2651160.1"/>
    <property type="molecule type" value="Genomic_DNA"/>
</dbReference>
<comment type="caution">
    <text evidence="3">The sequence shown here is derived from an EMBL/GenBank/DDBJ whole genome shotgun (WGS) entry which is preliminary data.</text>
</comment>
<name>A0ABS9CK03_9FIRM</name>
<keyword evidence="4" id="KW-1185">Reference proteome</keyword>
<dbReference type="Pfam" id="PF13240">
    <property type="entry name" value="Zn_Ribbon_1"/>
    <property type="match status" value="1"/>
</dbReference>
<dbReference type="RefSeq" id="WP_235322102.1">
    <property type="nucleotide sequence ID" value="NZ_JAFBIT010000001.1"/>
</dbReference>
<dbReference type="Proteomes" id="UP001299220">
    <property type="component" value="Unassembled WGS sequence"/>
</dbReference>
<evidence type="ECO:0000259" key="2">
    <source>
        <dbReference type="Pfam" id="PF13240"/>
    </source>
</evidence>
<evidence type="ECO:0000256" key="1">
    <source>
        <dbReference type="SAM" id="MobiDB-lite"/>
    </source>
</evidence>
<feature type="region of interest" description="Disordered" evidence="1">
    <location>
        <begin position="121"/>
        <end position="152"/>
    </location>
</feature>
<reference evidence="3 4" key="1">
    <citation type="submission" date="2020-12" db="EMBL/GenBank/DDBJ databases">
        <title>Whole genome sequences of gut porcine anaerobes.</title>
        <authorList>
            <person name="Kubasova T."/>
            <person name="Jahodarova E."/>
            <person name="Rychlik I."/>
        </authorList>
    </citation>
    <scope>NUCLEOTIDE SEQUENCE [LARGE SCALE GENOMIC DNA]</scope>
    <source>
        <strain evidence="3 4">An867</strain>
    </source>
</reference>
<protein>
    <submittedName>
        <fullName evidence="3">Zinc ribbon domain-containing protein</fullName>
    </submittedName>
</protein>
<gene>
    <name evidence="3" type="ORF">JQM67_00855</name>
</gene>
<feature type="domain" description="Zinc-ribbon" evidence="2">
    <location>
        <begin position="97"/>
        <end position="118"/>
    </location>
</feature>
<organism evidence="3 4">
    <name type="scientific">Anaeromassilibacillus senegalensis</name>
    <dbReference type="NCBI Taxonomy" id="1673717"/>
    <lineage>
        <taxon>Bacteria</taxon>
        <taxon>Bacillati</taxon>
        <taxon>Bacillota</taxon>
        <taxon>Clostridia</taxon>
        <taxon>Eubacteriales</taxon>
        <taxon>Acutalibacteraceae</taxon>
        <taxon>Anaeromassilibacillus</taxon>
    </lineage>
</organism>
<dbReference type="InterPro" id="IPR026870">
    <property type="entry name" value="Zinc_ribbon_dom"/>
</dbReference>